<feature type="region of interest" description="Disordered" evidence="5">
    <location>
        <begin position="820"/>
        <end position="847"/>
    </location>
</feature>
<dbReference type="InterPro" id="IPR005828">
    <property type="entry name" value="MFS_sugar_transport-like"/>
</dbReference>
<dbReference type="VEuPathDB" id="VectorBase:LOC119167094"/>
<feature type="transmembrane region" description="Helical" evidence="6">
    <location>
        <begin position="764"/>
        <end position="784"/>
    </location>
</feature>
<evidence type="ECO:0000256" key="2">
    <source>
        <dbReference type="ARBA" id="ARBA00022692"/>
    </source>
</evidence>
<evidence type="ECO:0000256" key="6">
    <source>
        <dbReference type="SAM" id="Phobius"/>
    </source>
</evidence>
<reference evidence="8" key="2">
    <citation type="submission" date="2021-09" db="EMBL/GenBank/DDBJ databases">
        <authorList>
            <person name="Jia N."/>
            <person name="Wang J."/>
            <person name="Shi W."/>
            <person name="Du L."/>
            <person name="Sun Y."/>
            <person name="Zhan W."/>
            <person name="Jiang J."/>
            <person name="Wang Q."/>
            <person name="Zhang B."/>
            <person name="Ji P."/>
            <person name="Sakyi L.B."/>
            <person name="Cui X."/>
            <person name="Yuan T."/>
            <person name="Jiang B."/>
            <person name="Yang W."/>
            <person name="Lam T.T.-Y."/>
            <person name="Chang Q."/>
            <person name="Ding S."/>
            <person name="Wang X."/>
            <person name="Zhu J."/>
            <person name="Ruan X."/>
            <person name="Zhao L."/>
            <person name="Wei J."/>
            <person name="Que T."/>
            <person name="Du C."/>
            <person name="Cheng J."/>
            <person name="Dai P."/>
            <person name="Han X."/>
            <person name="Huang E."/>
            <person name="Gao Y."/>
            <person name="Liu J."/>
            <person name="Shao H."/>
            <person name="Ye R."/>
            <person name="Li L."/>
            <person name="Wei W."/>
            <person name="Wang X."/>
            <person name="Wang C."/>
            <person name="Huo Q."/>
            <person name="Li W."/>
            <person name="Guo W."/>
            <person name="Chen H."/>
            <person name="Chen S."/>
            <person name="Zhou L."/>
            <person name="Zhou L."/>
            <person name="Ni X."/>
            <person name="Tian J."/>
            <person name="Zhou Y."/>
            <person name="Sheng Y."/>
            <person name="Liu T."/>
            <person name="Pan Y."/>
            <person name="Xia L."/>
            <person name="Li J."/>
            <person name="Zhao F."/>
            <person name="Cao W."/>
        </authorList>
    </citation>
    <scope>NUCLEOTIDE SEQUENCE</scope>
    <source>
        <strain evidence="8">Rmic-2018</strain>
        <tissue evidence="8">Larvae</tissue>
    </source>
</reference>
<dbReference type="PANTHER" id="PTHR24064">
    <property type="entry name" value="SOLUTE CARRIER FAMILY 22 MEMBER"/>
    <property type="match status" value="1"/>
</dbReference>
<keyword evidence="7" id="KW-0732">Signal</keyword>
<feature type="transmembrane region" description="Helical" evidence="6">
    <location>
        <begin position="644"/>
        <end position="663"/>
    </location>
</feature>
<feature type="transmembrane region" description="Helical" evidence="6">
    <location>
        <begin position="189"/>
        <end position="212"/>
    </location>
</feature>
<feature type="compositionally biased region" description="Basic and acidic residues" evidence="5">
    <location>
        <begin position="223"/>
        <end position="232"/>
    </location>
</feature>
<dbReference type="Proteomes" id="UP000821866">
    <property type="component" value="Chromosome 1"/>
</dbReference>
<evidence type="ECO:0000256" key="4">
    <source>
        <dbReference type="ARBA" id="ARBA00023136"/>
    </source>
</evidence>
<dbReference type="InterPro" id="IPR036259">
    <property type="entry name" value="MFS_trans_sf"/>
</dbReference>
<feature type="region of interest" description="Disordered" evidence="5">
    <location>
        <begin position="222"/>
        <end position="244"/>
    </location>
</feature>
<feature type="transmembrane region" description="Helical" evidence="6">
    <location>
        <begin position="471"/>
        <end position="491"/>
    </location>
</feature>
<keyword evidence="2 6" id="KW-0812">Transmembrane</keyword>
<dbReference type="GO" id="GO:0022857">
    <property type="term" value="F:transmembrane transporter activity"/>
    <property type="evidence" value="ECO:0007669"/>
    <property type="project" value="InterPro"/>
</dbReference>
<evidence type="ECO:0000256" key="3">
    <source>
        <dbReference type="ARBA" id="ARBA00022989"/>
    </source>
</evidence>
<dbReference type="SUPFAM" id="SSF103473">
    <property type="entry name" value="MFS general substrate transporter"/>
    <property type="match status" value="1"/>
</dbReference>
<evidence type="ECO:0000256" key="1">
    <source>
        <dbReference type="ARBA" id="ARBA00004141"/>
    </source>
</evidence>
<feature type="transmembrane region" description="Helical" evidence="6">
    <location>
        <begin position="619"/>
        <end position="638"/>
    </location>
</feature>
<feature type="signal peptide" evidence="7">
    <location>
        <begin position="1"/>
        <end position="16"/>
    </location>
</feature>
<feature type="transmembrane region" description="Helical" evidence="6">
    <location>
        <begin position="413"/>
        <end position="435"/>
    </location>
</feature>
<feature type="transmembrane region" description="Helical" evidence="6">
    <location>
        <begin position="670"/>
        <end position="695"/>
    </location>
</feature>
<dbReference type="Gene3D" id="1.20.1250.20">
    <property type="entry name" value="MFS general substrate transporter like domains"/>
    <property type="match status" value="1"/>
</dbReference>
<feature type="transmembrane region" description="Helical" evidence="6">
    <location>
        <begin position="503"/>
        <end position="526"/>
    </location>
</feature>
<keyword evidence="3 6" id="KW-1133">Transmembrane helix</keyword>
<reference evidence="8" key="1">
    <citation type="journal article" date="2020" name="Cell">
        <title>Large-Scale Comparative Analyses of Tick Genomes Elucidate Their Genetic Diversity and Vector Capacities.</title>
        <authorList>
            <consortium name="Tick Genome and Microbiome Consortium (TIGMIC)"/>
            <person name="Jia N."/>
            <person name="Wang J."/>
            <person name="Shi W."/>
            <person name="Du L."/>
            <person name="Sun Y."/>
            <person name="Zhan W."/>
            <person name="Jiang J.F."/>
            <person name="Wang Q."/>
            <person name="Zhang B."/>
            <person name="Ji P."/>
            <person name="Bell-Sakyi L."/>
            <person name="Cui X.M."/>
            <person name="Yuan T.T."/>
            <person name="Jiang B.G."/>
            <person name="Yang W.F."/>
            <person name="Lam T.T."/>
            <person name="Chang Q.C."/>
            <person name="Ding S.J."/>
            <person name="Wang X.J."/>
            <person name="Zhu J.G."/>
            <person name="Ruan X.D."/>
            <person name="Zhao L."/>
            <person name="Wei J.T."/>
            <person name="Ye R.Z."/>
            <person name="Que T.C."/>
            <person name="Du C.H."/>
            <person name="Zhou Y.H."/>
            <person name="Cheng J.X."/>
            <person name="Dai P.F."/>
            <person name="Guo W.B."/>
            <person name="Han X.H."/>
            <person name="Huang E.J."/>
            <person name="Li L.F."/>
            <person name="Wei W."/>
            <person name="Gao Y.C."/>
            <person name="Liu J.Z."/>
            <person name="Shao H.Z."/>
            <person name="Wang X."/>
            <person name="Wang C.C."/>
            <person name="Yang T.C."/>
            <person name="Huo Q.B."/>
            <person name="Li W."/>
            <person name="Chen H.Y."/>
            <person name="Chen S.E."/>
            <person name="Zhou L.G."/>
            <person name="Ni X.B."/>
            <person name="Tian J.H."/>
            <person name="Sheng Y."/>
            <person name="Liu T."/>
            <person name="Pan Y.S."/>
            <person name="Xia L.Y."/>
            <person name="Li J."/>
            <person name="Zhao F."/>
            <person name="Cao W.C."/>
        </authorList>
    </citation>
    <scope>NUCLEOTIDE SEQUENCE</scope>
    <source>
        <strain evidence="8">Rmic-2018</strain>
    </source>
</reference>
<accession>A0A9J6EXQ6</accession>
<feature type="transmembrane region" description="Helical" evidence="6">
    <location>
        <begin position="442"/>
        <end position="465"/>
    </location>
</feature>
<dbReference type="EMBL" id="JABSTU010000001">
    <property type="protein sequence ID" value="KAH8038744.1"/>
    <property type="molecule type" value="Genomic_DNA"/>
</dbReference>
<comment type="subcellular location">
    <subcellularLocation>
        <location evidence="1">Membrane</location>
        <topology evidence="1">Multi-pass membrane protein</topology>
    </subcellularLocation>
</comment>
<feature type="chain" id="PRO_5039919870" evidence="7">
    <location>
        <begin position="17"/>
        <end position="847"/>
    </location>
</feature>
<protein>
    <submittedName>
        <fullName evidence="8">Uncharacterized protein</fullName>
    </submittedName>
</protein>
<feature type="transmembrane region" description="Helical" evidence="6">
    <location>
        <begin position="710"/>
        <end position="729"/>
    </location>
</feature>
<keyword evidence="9" id="KW-1185">Reference proteome</keyword>
<dbReference type="AlphaFoldDB" id="A0A9J6EXQ6"/>
<comment type="caution">
    <text evidence="8">The sequence shown here is derived from an EMBL/GenBank/DDBJ whole genome shotgun (WGS) entry which is preliminary data.</text>
</comment>
<name>A0A9J6EXQ6_RHIMP</name>
<feature type="transmembrane region" description="Helical" evidence="6">
    <location>
        <begin position="736"/>
        <end position="758"/>
    </location>
</feature>
<gene>
    <name evidence="8" type="ORF">HPB51_002888</name>
</gene>
<organism evidence="8 9">
    <name type="scientific">Rhipicephalus microplus</name>
    <name type="common">Cattle tick</name>
    <name type="synonym">Boophilus microplus</name>
    <dbReference type="NCBI Taxonomy" id="6941"/>
    <lineage>
        <taxon>Eukaryota</taxon>
        <taxon>Metazoa</taxon>
        <taxon>Ecdysozoa</taxon>
        <taxon>Arthropoda</taxon>
        <taxon>Chelicerata</taxon>
        <taxon>Arachnida</taxon>
        <taxon>Acari</taxon>
        <taxon>Parasitiformes</taxon>
        <taxon>Ixodida</taxon>
        <taxon>Ixodoidea</taxon>
        <taxon>Ixodidae</taxon>
        <taxon>Rhipicephalinae</taxon>
        <taxon>Rhipicephalus</taxon>
        <taxon>Boophilus</taxon>
    </lineage>
</organism>
<evidence type="ECO:0000313" key="8">
    <source>
        <dbReference type="EMBL" id="KAH8038744.1"/>
    </source>
</evidence>
<proteinExistence type="predicted"/>
<dbReference type="GO" id="GO:0016020">
    <property type="term" value="C:membrane"/>
    <property type="evidence" value="ECO:0007669"/>
    <property type="project" value="UniProtKB-SubCell"/>
</dbReference>
<evidence type="ECO:0000313" key="9">
    <source>
        <dbReference type="Proteomes" id="UP000821866"/>
    </source>
</evidence>
<evidence type="ECO:0000256" key="5">
    <source>
        <dbReference type="SAM" id="MobiDB-lite"/>
    </source>
</evidence>
<sequence>MICIILVLVFYETADPYHIQFIISCACVCNEVVIHMLYYREDIPVGEPQKRRQHSADLSERVLRGRRLACWCHGGREIPVLQATEQSFERHKECSQHDKHLTCASLTSHERNTCRNPGGILQPINPALRQYTNMSLTYPAGVSDSVPYRPQEMDFWNYFVPDLHLELNRTSWASYHNAREATHFKAATWGTTTLVVLLVLIIVGLLAAFFVYRRQKQRSRKLSSREGVEFRPNKAMSKTAGQTRSVPRKDLKMVMMISYKHIRPVPEVSPPSRATMPWKALFMPARHMSRDMFTCEYFDCNDAFGHGAFQKRLMMLCALGAFLANIHALAFPLISKSVQYRCKQPYANDSNAFGKNGAARDDSGQIGECLVYEDPADPNDTQTVPCVEWEYDEDRAKSTAVSTWNMVCGRKPLIVVMYAIQNTGPAVFVLTAGYFADNYGRVPVLLTAIAVLTISTVAVCVFRDYAVHAVFKFFSSGSSILTMTSSAISLFEVTTHDNRPLSIAVSITIGLLVADSWFFLLVPWSLRWERKLSVFLLPALVLLPTFLLVHESPRWLIATGRFNRAEEVVIAAADKNHFPLANAACLIDSLKEDTTNRLNRRKSTCAEELLSLFSMRRRALVLCGCFFSNSFALYAITFSKGQLYTPWLPFIAFFFNSSVYGLAHWLMRRFAMLTVITILFAVLCIVQCFLCLTVFGEYDVATEALLQADIALYYSGAVVCFVYVLELFPTALRATAVGWTVACGRLGVGCALFLSMLINSGLKYVPPAVAGLLLFLSLLTLRILPPATTIECTKIACQETTYRDTQNIELMKATLDTRLSERKKAKTPSESTNRSTSNRSRRLKGKE</sequence>
<dbReference type="Pfam" id="PF00083">
    <property type="entry name" value="Sugar_tr"/>
    <property type="match status" value="1"/>
</dbReference>
<dbReference type="VEuPathDB" id="VectorBase:LOC119159690"/>
<evidence type="ECO:0000256" key="7">
    <source>
        <dbReference type="SAM" id="SignalP"/>
    </source>
</evidence>
<keyword evidence="4 6" id="KW-0472">Membrane</keyword>